<protein>
    <submittedName>
        <fullName evidence="1">Uncharacterized protein</fullName>
    </submittedName>
</protein>
<dbReference type="RefSeq" id="XP_014144467.1">
    <property type="nucleotide sequence ID" value="XM_014288992.1"/>
</dbReference>
<feature type="non-terminal residue" evidence="1">
    <location>
        <position position="107"/>
    </location>
</feature>
<proteinExistence type="predicted"/>
<sequence>MHNAFEHTSNPHTLYITPKGVVQVISTFLPIPCCVAAALNDHQDLARQLLHPRALVKQLNELKKLTATRITSGEAMTDDDFKRIAVFTFGTDTGGPVNMLWTYISTQ</sequence>
<dbReference type="AlphaFoldDB" id="A0A0L0F1I5"/>
<accession>A0A0L0F1I5</accession>
<dbReference type="GeneID" id="25917405"/>
<keyword evidence="2" id="KW-1185">Reference proteome</keyword>
<evidence type="ECO:0000313" key="2">
    <source>
        <dbReference type="Proteomes" id="UP000054560"/>
    </source>
</evidence>
<name>A0A0L0F1I5_9EUKA</name>
<dbReference type="Proteomes" id="UP000054560">
    <property type="component" value="Unassembled WGS sequence"/>
</dbReference>
<reference evidence="1 2" key="1">
    <citation type="submission" date="2011-02" db="EMBL/GenBank/DDBJ databases">
        <title>The Genome Sequence of Sphaeroforma arctica JP610.</title>
        <authorList>
            <consortium name="The Broad Institute Genome Sequencing Platform"/>
            <person name="Russ C."/>
            <person name="Cuomo C."/>
            <person name="Young S.K."/>
            <person name="Zeng Q."/>
            <person name="Gargeya S."/>
            <person name="Alvarado L."/>
            <person name="Berlin A."/>
            <person name="Chapman S.B."/>
            <person name="Chen Z."/>
            <person name="Freedman E."/>
            <person name="Gellesch M."/>
            <person name="Goldberg J."/>
            <person name="Griggs A."/>
            <person name="Gujja S."/>
            <person name="Heilman E."/>
            <person name="Heiman D."/>
            <person name="Howarth C."/>
            <person name="Mehta T."/>
            <person name="Neiman D."/>
            <person name="Pearson M."/>
            <person name="Roberts A."/>
            <person name="Saif S."/>
            <person name="Shea T."/>
            <person name="Shenoy N."/>
            <person name="Sisk P."/>
            <person name="Stolte C."/>
            <person name="Sykes S."/>
            <person name="White J."/>
            <person name="Yandava C."/>
            <person name="Burger G."/>
            <person name="Gray M.W."/>
            <person name="Holland P.W.H."/>
            <person name="King N."/>
            <person name="Lang F.B.F."/>
            <person name="Roger A.J."/>
            <person name="Ruiz-Trillo I."/>
            <person name="Haas B."/>
            <person name="Nusbaum C."/>
            <person name="Birren B."/>
        </authorList>
    </citation>
    <scope>NUCLEOTIDE SEQUENCE [LARGE SCALE GENOMIC DNA]</scope>
    <source>
        <strain evidence="1 2">JP610</strain>
    </source>
</reference>
<evidence type="ECO:0000313" key="1">
    <source>
        <dbReference type="EMBL" id="KNC70565.1"/>
    </source>
</evidence>
<dbReference type="EMBL" id="KQ250792">
    <property type="protein sequence ID" value="KNC70565.1"/>
    <property type="molecule type" value="Genomic_DNA"/>
</dbReference>
<organism evidence="1 2">
    <name type="scientific">Sphaeroforma arctica JP610</name>
    <dbReference type="NCBI Taxonomy" id="667725"/>
    <lineage>
        <taxon>Eukaryota</taxon>
        <taxon>Ichthyosporea</taxon>
        <taxon>Ichthyophonida</taxon>
        <taxon>Sphaeroforma</taxon>
    </lineage>
</organism>
<gene>
    <name evidence="1" type="ORF">SARC_16901</name>
</gene>